<gene>
    <name evidence="6" type="ORF">EA660_15745</name>
</gene>
<dbReference type="GO" id="GO:0006508">
    <property type="term" value="P:proteolysis"/>
    <property type="evidence" value="ECO:0007669"/>
    <property type="project" value="InterPro"/>
</dbReference>
<evidence type="ECO:0000256" key="1">
    <source>
        <dbReference type="ARBA" id="ARBA00001947"/>
    </source>
</evidence>
<dbReference type="AlphaFoldDB" id="A0A4Q8L734"/>
<keyword evidence="4" id="KW-0732">Signal</keyword>
<dbReference type="GO" id="GO:0008270">
    <property type="term" value="F:zinc ion binding"/>
    <property type="evidence" value="ECO:0007669"/>
    <property type="project" value="InterPro"/>
</dbReference>
<evidence type="ECO:0000256" key="2">
    <source>
        <dbReference type="ARBA" id="ARBA00005988"/>
    </source>
</evidence>
<feature type="signal peptide" evidence="4">
    <location>
        <begin position="1"/>
        <end position="21"/>
    </location>
</feature>
<protein>
    <submittedName>
        <fullName evidence="6">Peptidase M14</fullName>
    </submittedName>
</protein>
<dbReference type="Proteomes" id="UP000292627">
    <property type="component" value="Unassembled WGS sequence"/>
</dbReference>
<dbReference type="GO" id="GO:0004181">
    <property type="term" value="F:metallocarboxypeptidase activity"/>
    <property type="evidence" value="ECO:0007669"/>
    <property type="project" value="InterPro"/>
</dbReference>
<name>A0A4Q8L734_9GAMM</name>
<feature type="active site" description="Proton donor/acceptor" evidence="3">
    <location>
        <position position="297"/>
    </location>
</feature>
<dbReference type="PANTHER" id="PTHR11705">
    <property type="entry name" value="PROTEASE FAMILY M14 CARBOXYPEPTIDASE A,B"/>
    <property type="match status" value="1"/>
</dbReference>
<dbReference type="InterPro" id="IPR000834">
    <property type="entry name" value="Peptidase_M14"/>
</dbReference>
<comment type="cofactor">
    <cofactor evidence="1">
        <name>Zn(2+)</name>
        <dbReference type="ChEBI" id="CHEBI:29105"/>
    </cofactor>
</comment>
<evidence type="ECO:0000313" key="6">
    <source>
        <dbReference type="EMBL" id="TAA21960.1"/>
    </source>
</evidence>
<accession>A0A4Q8L734</accession>
<comment type="caution">
    <text evidence="6">The sequence shown here is derived from an EMBL/GenBank/DDBJ whole genome shotgun (WGS) entry which is preliminary data.</text>
</comment>
<evidence type="ECO:0000256" key="4">
    <source>
        <dbReference type="SAM" id="SignalP"/>
    </source>
</evidence>
<dbReference type="PANTHER" id="PTHR11705:SF145">
    <property type="entry name" value="PEPTIDASE M14 CARBOXYPEPTIDASE A DOMAIN-CONTAINING PROTEIN"/>
    <property type="match status" value="1"/>
</dbReference>
<feature type="domain" description="Peptidase M14" evidence="5">
    <location>
        <begin position="39"/>
        <end position="322"/>
    </location>
</feature>
<comment type="similarity">
    <text evidence="2 3">Belongs to the peptidase M14 family.</text>
</comment>
<dbReference type="GO" id="GO:0005615">
    <property type="term" value="C:extracellular space"/>
    <property type="evidence" value="ECO:0007669"/>
    <property type="project" value="TreeGrafter"/>
</dbReference>
<evidence type="ECO:0000313" key="7">
    <source>
        <dbReference type="Proteomes" id="UP000292627"/>
    </source>
</evidence>
<dbReference type="OrthoDB" id="9767214at2"/>
<feature type="chain" id="PRO_5020392998" evidence="4">
    <location>
        <begin position="22"/>
        <end position="590"/>
    </location>
</feature>
<reference evidence="6 7" key="1">
    <citation type="submission" date="2019-02" db="EMBL/GenBank/DDBJ databases">
        <title>WGS of Pseudoxanthomonas species novum from clinical isolates.</title>
        <authorList>
            <person name="Bernier A.-M."/>
            <person name="Bernard K."/>
            <person name="Vachon A."/>
        </authorList>
    </citation>
    <scope>NUCLEOTIDE SEQUENCE [LARGE SCALE GENOMIC DNA]</scope>
    <source>
        <strain evidence="6 7">NML171200</strain>
    </source>
</reference>
<sequence length="590" mass="65089">MRLRPALLACLLLSPWMPAAAAPGDAALVSVSEASGFTRTGRYEEVGRLCAAFAARWPQAVRCFDFGTTPEGRPLQAMAISTSGALDPAAARARGLPVVLIQGGIHPGEIDGKDAGFLVARQLLEGQRAKGTLDKVVWLFVPVFNADGHERFGPWNRPNQRGPEEMGFRATAQNLNLNRDYMKADAPEMQAMLALVDAWDPLIAMDLHVTDGAKFRHDISVQVEPSHEGDPTLQRDGQALRAAMIAQLDRQGSHALPFYPSLAENDNPAAGFADEIYPPRFSHGYFQLRNRFGVLVETHSWLRYPQRVAITGNAIVAVLQQAAAHGAAWRGDAAAADQAATRLGGQPQVLDWKANDTPRMIDFLGYAYTRTPSDVSGGLMTRYDEDTPQVWHIPLRDTMEPAVTTTAPRAGYLVPAAWAPMVEPRLRAHGLQYRRLDAALDAPAQAYRATRIDFDKTSTEGRQRLRLAGAWADESAQLPAGSLFVPIAQPRARLVVALLDPDAPDSLLQWGLFNAAFERKEYMESYVAEDVARQMLRDPQVKAAFEQRLKDDAAFAASPRARLEFFARRHPSWDPRYGLYPVLRTDQTPR</sequence>
<dbReference type="SUPFAM" id="SSF53187">
    <property type="entry name" value="Zn-dependent exopeptidases"/>
    <property type="match status" value="1"/>
</dbReference>
<evidence type="ECO:0000259" key="5">
    <source>
        <dbReference type="PROSITE" id="PS52035"/>
    </source>
</evidence>
<dbReference type="Gene3D" id="3.40.630.10">
    <property type="entry name" value="Zn peptidases"/>
    <property type="match status" value="1"/>
</dbReference>
<dbReference type="CDD" id="cd06241">
    <property type="entry name" value="M14-like"/>
    <property type="match status" value="1"/>
</dbReference>
<dbReference type="Pfam" id="PF00246">
    <property type="entry name" value="Peptidase_M14"/>
    <property type="match status" value="1"/>
</dbReference>
<dbReference type="PROSITE" id="PS52035">
    <property type="entry name" value="PEPTIDASE_M14"/>
    <property type="match status" value="1"/>
</dbReference>
<dbReference type="EMBL" id="SHMC01000007">
    <property type="protein sequence ID" value="TAA21960.1"/>
    <property type="molecule type" value="Genomic_DNA"/>
</dbReference>
<proteinExistence type="inferred from homology"/>
<organism evidence="6 7">
    <name type="scientific">Pseudoxanthomonas winnipegensis</name>
    <dbReference type="NCBI Taxonomy" id="2480810"/>
    <lineage>
        <taxon>Bacteria</taxon>
        <taxon>Pseudomonadati</taxon>
        <taxon>Pseudomonadota</taxon>
        <taxon>Gammaproteobacteria</taxon>
        <taxon>Lysobacterales</taxon>
        <taxon>Lysobacteraceae</taxon>
        <taxon>Pseudoxanthomonas</taxon>
    </lineage>
</organism>
<evidence type="ECO:0000256" key="3">
    <source>
        <dbReference type="PROSITE-ProRule" id="PRU01379"/>
    </source>
</evidence>